<dbReference type="EMBL" id="BJUK01000014">
    <property type="protein sequence ID" value="GEK47296.1"/>
    <property type="molecule type" value="Genomic_DNA"/>
</dbReference>
<dbReference type="RefSeq" id="WP_146802605.1">
    <property type="nucleotide sequence ID" value="NZ_BJUK01000014.1"/>
</dbReference>
<dbReference type="Proteomes" id="UP000321275">
    <property type="component" value="Unassembled WGS sequence"/>
</dbReference>
<keyword evidence="2" id="KW-1185">Reference proteome</keyword>
<proteinExistence type="predicted"/>
<reference evidence="1 2" key="1">
    <citation type="submission" date="2019-07" db="EMBL/GenBank/DDBJ databases">
        <title>Whole genome shotgun sequence of Halomonas pacifica NBRC 102220.</title>
        <authorList>
            <person name="Hosoyama A."/>
            <person name="Uohara A."/>
            <person name="Ohji S."/>
            <person name="Ichikawa N."/>
        </authorList>
    </citation>
    <scope>NUCLEOTIDE SEQUENCE [LARGE SCALE GENOMIC DNA]</scope>
    <source>
        <strain evidence="1 2">NBRC 102220</strain>
    </source>
</reference>
<sequence>MSVVQQFCAVESAAQGDPLAGSGAHAERNLLLSWPRPKWGRNLRRANDMSEALLARLDALAEGGRRVNLIHRRDQPTDHHRLYLMPENRAFAVPRDELPAFLDAFDAGDDLTAWEGPAPAGPLLLCCTHGKKDKCCAKFGYAAYKALASAVEARPDLPFEVWESTHLGGCRLAASALVFPALRKYGRIPPDDVIPLLESEAAGRPYLPCYRGDSRLGPLEQCAQVAALEWLAERGEPATALEVVGVEARSERARVTLAWRGRDSGEVSVRCESRELLRFDTCADIDGDGPGLSRVWQATAIEPR</sequence>
<evidence type="ECO:0008006" key="3">
    <source>
        <dbReference type="Google" id="ProtNLM"/>
    </source>
</evidence>
<dbReference type="Pfam" id="PF06999">
    <property type="entry name" value="Suc_Fer-like"/>
    <property type="match status" value="1"/>
</dbReference>
<dbReference type="OrthoDB" id="3399139at2"/>
<evidence type="ECO:0000313" key="2">
    <source>
        <dbReference type="Proteomes" id="UP000321275"/>
    </source>
</evidence>
<protein>
    <recommendedName>
        <fullName evidence="3">Sucrase ferredoxin</fullName>
    </recommendedName>
</protein>
<dbReference type="AlphaFoldDB" id="A0A510X780"/>
<dbReference type="SUPFAM" id="SSF52833">
    <property type="entry name" value="Thioredoxin-like"/>
    <property type="match status" value="1"/>
</dbReference>
<evidence type="ECO:0000313" key="1">
    <source>
        <dbReference type="EMBL" id="GEK47296.1"/>
    </source>
</evidence>
<dbReference type="Gene3D" id="3.40.30.10">
    <property type="entry name" value="Glutaredoxin"/>
    <property type="match status" value="1"/>
</dbReference>
<accession>A0A510X780</accession>
<dbReference type="InterPro" id="IPR036249">
    <property type="entry name" value="Thioredoxin-like_sf"/>
</dbReference>
<organism evidence="1 2">
    <name type="scientific">Bisbaumannia pacifica</name>
    <dbReference type="NCBI Taxonomy" id="77098"/>
    <lineage>
        <taxon>Bacteria</taxon>
        <taxon>Pseudomonadati</taxon>
        <taxon>Pseudomonadota</taxon>
        <taxon>Gammaproteobacteria</taxon>
        <taxon>Oceanospirillales</taxon>
        <taxon>Halomonadaceae</taxon>
        <taxon>Bisbaumannia</taxon>
    </lineage>
</organism>
<dbReference type="CDD" id="cd03062">
    <property type="entry name" value="TRX_Fd_Sucrase"/>
    <property type="match status" value="1"/>
</dbReference>
<gene>
    <name evidence="1" type="ORF">HPA02_15790</name>
</gene>
<comment type="caution">
    <text evidence="1">The sequence shown here is derived from an EMBL/GenBank/DDBJ whole genome shotgun (WGS) entry which is preliminary data.</text>
</comment>
<name>A0A510X780_9GAMM</name>
<dbReference type="InterPro" id="IPR009737">
    <property type="entry name" value="Aim32/Apd1-like"/>
</dbReference>